<keyword evidence="3 8" id="KW-0812">Transmembrane</keyword>
<dbReference type="GO" id="GO:0016192">
    <property type="term" value="P:vesicle-mediated transport"/>
    <property type="evidence" value="ECO:0007669"/>
    <property type="project" value="InterPro"/>
</dbReference>
<feature type="transmembrane region" description="Helical" evidence="8">
    <location>
        <begin position="156"/>
        <end position="183"/>
    </location>
</feature>
<evidence type="ECO:0000256" key="5">
    <source>
        <dbReference type="ARBA" id="ARBA00022989"/>
    </source>
</evidence>
<gene>
    <name evidence="10" type="ORF">FGO68_gene7028</name>
</gene>
<evidence type="ECO:0000256" key="3">
    <source>
        <dbReference type="ARBA" id="ARBA00022692"/>
    </source>
</evidence>
<accession>A0A8J8NJB1</accession>
<evidence type="ECO:0000256" key="1">
    <source>
        <dbReference type="ARBA" id="ARBA00004141"/>
    </source>
</evidence>
<dbReference type="InterPro" id="IPR011691">
    <property type="entry name" value="Vesicle_transpt_SFT2"/>
</dbReference>
<protein>
    <recommendedName>
        <fullName evidence="8">Vesicle transport protein</fullName>
    </recommendedName>
</protein>
<keyword evidence="11" id="KW-1185">Reference proteome</keyword>
<evidence type="ECO:0000256" key="8">
    <source>
        <dbReference type="RuleBase" id="RU363111"/>
    </source>
</evidence>
<dbReference type="GO" id="GO:0015031">
    <property type="term" value="P:protein transport"/>
    <property type="evidence" value="ECO:0007669"/>
    <property type="project" value="UniProtKB-KW"/>
</dbReference>
<evidence type="ECO:0000256" key="9">
    <source>
        <dbReference type="SAM" id="MobiDB-lite"/>
    </source>
</evidence>
<dbReference type="InterPro" id="IPR007305">
    <property type="entry name" value="Vesicle_transpt_Got1/SFT2"/>
</dbReference>
<dbReference type="GO" id="GO:0012505">
    <property type="term" value="C:endomembrane system"/>
    <property type="evidence" value="ECO:0007669"/>
    <property type="project" value="UniProtKB-ARBA"/>
</dbReference>
<dbReference type="GO" id="GO:0005737">
    <property type="term" value="C:cytoplasm"/>
    <property type="evidence" value="ECO:0007669"/>
    <property type="project" value="UniProtKB-ARBA"/>
</dbReference>
<dbReference type="GO" id="GO:0016020">
    <property type="term" value="C:membrane"/>
    <property type="evidence" value="ECO:0007669"/>
    <property type="project" value="UniProtKB-SubCell"/>
</dbReference>
<comment type="subcellular location">
    <subcellularLocation>
        <location evidence="1 8">Membrane</location>
        <topology evidence="1 8">Multi-pass membrane protein</topology>
    </subcellularLocation>
</comment>
<evidence type="ECO:0000256" key="6">
    <source>
        <dbReference type="ARBA" id="ARBA00023136"/>
    </source>
</evidence>
<feature type="transmembrane region" description="Helical" evidence="8">
    <location>
        <begin position="83"/>
        <end position="106"/>
    </location>
</feature>
<comment type="similarity">
    <text evidence="7 8">Belongs to the SFT2 family.</text>
</comment>
<feature type="compositionally biased region" description="Basic and acidic residues" evidence="9">
    <location>
        <begin position="13"/>
        <end position="26"/>
    </location>
</feature>
<dbReference type="PANTHER" id="PTHR23137">
    <property type="entry name" value="VESICLE TRANSPORT PROTEIN-RELATED"/>
    <property type="match status" value="1"/>
</dbReference>
<comment type="function">
    <text evidence="8">May be involved in fusion of retrograde transport vesicles derived from an endocytic compartment with the Golgi complex.</text>
</comment>
<dbReference type="OrthoDB" id="660759at2759"/>
<evidence type="ECO:0000313" key="11">
    <source>
        <dbReference type="Proteomes" id="UP000785679"/>
    </source>
</evidence>
<keyword evidence="5 8" id="KW-1133">Transmembrane helix</keyword>
<dbReference type="AlphaFoldDB" id="A0A8J8NJB1"/>
<feature type="transmembrane region" description="Helical" evidence="8">
    <location>
        <begin position="189"/>
        <end position="208"/>
    </location>
</feature>
<dbReference type="Proteomes" id="UP000785679">
    <property type="component" value="Unassembled WGS sequence"/>
</dbReference>
<evidence type="ECO:0000313" key="10">
    <source>
        <dbReference type="EMBL" id="TNV75749.1"/>
    </source>
</evidence>
<name>A0A8J8NJB1_HALGN</name>
<organism evidence="10 11">
    <name type="scientific">Halteria grandinella</name>
    <dbReference type="NCBI Taxonomy" id="5974"/>
    <lineage>
        <taxon>Eukaryota</taxon>
        <taxon>Sar</taxon>
        <taxon>Alveolata</taxon>
        <taxon>Ciliophora</taxon>
        <taxon>Intramacronucleata</taxon>
        <taxon>Spirotrichea</taxon>
        <taxon>Stichotrichia</taxon>
        <taxon>Sporadotrichida</taxon>
        <taxon>Halteriidae</taxon>
        <taxon>Halteria</taxon>
    </lineage>
</organism>
<sequence>MEKYQVFNDDEEVKGQIDEDDGGDAKLDAQTESFKKDMEGANYWSNMVGGSTTRDSTKEEGSMFGSISQKLEEAANQARYFKYFTALFVLGLTLFLTSLALIPMFLLTYPQLIVGLLNLGSILMLSGFAVIKGGIIQYFCTNLLCQGTIVDRFITIMYYLSIGFSVYASVIVSDYFLTIIALAMQSVAMLYYIVSGFPFGTIGLNLMCKVIGEACRDSFCGCLER</sequence>
<keyword evidence="4 8" id="KW-0653">Protein transport</keyword>
<dbReference type="PANTHER" id="PTHR23137:SF36">
    <property type="entry name" value="VESICLE TRANSPORT PROTEIN SFT2C"/>
    <property type="match status" value="1"/>
</dbReference>
<evidence type="ECO:0000256" key="2">
    <source>
        <dbReference type="ARBA" id="ARBA00022448"/>
    </source>
</evidence>
<dbReference type="Pfam" id="PF04178">
    <property type="entry name" value="Got1"/>
    <property type="match status" value="1"/>
</dbReference>
<keyword evidence="6 8" id="KW-0472">Membrane</keyword>
<dbReference type="EMBL" id="RRYP01014913">
    <property type="protein sequence ID" value="TNV75749.1"/>
    <property type="molecule type" value="Genomic_DNA"/>
</dbReference>
<proteinExistence type="inferred from homology"/>
<reference evidence="10" key="1">
    <citation type="submission" date="2019-06" db="EMBL/GenBank/DDBJ databases">
        <authorList>
            <person name="Zheng W."/>
        </authorList>
    </citation>
    <scope>NUCLEOTIDE SEQUENCE</scope>
    <source>
        <strain evidence="10">QDHG01</strain>
    </source>
</reference>
<feature type="transmembrane region" description="Helical" evidence="8">
    <location>
        <begin position="112"/>
        <end position="135"/>
    </location>
</feature>
<evidence type="ECO:0000256" key="4">
    <source>
        <dbReference type="ARBA" id="ARBA00022927"/>
    </source>
</evidence>
<keyword evidence="2 8" id="KW-0813">Transport</keyword>
<feature type="region of interest" description="Disordered" evidence="9">
    <location>
        <begin position="1"/>
        <end position="26"/>
    </location>
</feature>
<evidence type="ECO:0000256" key="7">
    <source>
        <dbReference type="ARBA" id="ARBA00025800"/>
    </source>
</evidence>
<comment type="caution">
    <text evidence="10">The sequence shown here is derived from an EMBL/GenBank/DDBJ whole genome shotgun (WGS) entry which is preliminary data.</text>
</comment>